<protein>
    <recommendedName>
        <fullName evidence="2">Inhibitor I9 domain-containing protein</fullName>
    </recommendedName>
</protein>
<dbReference type="GO" id="GO:0004866">
    <property type="term" value="F:endopeptidase inhibitor activity"/>
    <property type="evidence" value="ECO:0007669"/>
    <property type="project" value="TreeGrafter"/>
</dbReference>
<evidence type="ECO:0000313" key="4">
    <source>
        <dbReference type="Proteomes" id="UP000053815"/>
    </source>
</evidence>
<sequence length="102" mass="11413">MTSAHCWQVSCIDELYNYWLADYVSPTIAADIDYIMALKSPVTDKTYKEARADVESAGGKVTYEFHAAFKAVLVSLPSEHVSTLSSKPYVEFMEEDKSVHIA</sequence>
<dbReference type="Gene3D" id="3.30.70.80">
    <property type="entry name" value="Peptidase S8 propeptide/proteinase inhibitor I9"/>
    <property type="match status" value="1"/>
</dbReference>
<dbReference type="EMBL" id="DF836450">
    <property type="protein sequence ID" value="GAN07449.1"/>
    <property type="molecule type" value="Genomic_DNA"/>
</dbReference>
<dbReference type="PANTHER" id="PTHR28288">
    <property type="entry name" value="PROTEASE B INHIBITOR 2"/>
    <property type="match status" value="1"/>
</dbReference>
<dbReference type="OrthoDB" id="5518345at2759"/>
<dbReference type="InterPro" id="IPR037045">
    <property type="entry name" value="S8pro/Inhibitor_I9_sf"/>
</dbReference>
<dbReference type="InterPro" id="IPR052471">
    <property type="entry name" value="PBI_I9"/>
</dbReference>
<dbReference type="SUPFAM" id="SSF54897">
    <property type="entry name" value="Protease propeptides/inhibitors"/>
    <property type="match status" value="1"/>
</dbReference>
<gene>
    <name evidence="3" type="ORF">MAM1_0161c06946</name>
</gene>
<feature type="domain" description="Inhibitor I9" evidence="2">
    <location>
        <begin position="49"/>
        <end position="101"/>
    </location>
</feature>
<accession>A0A0C9MJ50</accession>
<reference evidence="3" key="1">
    <citation type="submission" date="2014-09" db="EMBL/GenBank/DDBJ databases">
        <title>Draft genome sequence of an oleaginous Mucoromycotina fungus Mucor ambiguus NBRC6742.</title>
        <authorList>
            <person name="Takeda I."/>
            <person name="Yamane N."/>
            <person name="Morita T."/>
            <person name="Tamano K."/>
            <person name="Machida M."/>
            <person name="Baker S."/>
            <person name="Koike H."/>
        </authorList>
    </citation>
    <scope>NUCLEOTIDE SEQUENCE</scope>
    <source>
        <strain evidence="3">NBRC 6742</strain>
    </source>
</reference>
<keyword evidence="4" id="KW-1185">Reference proteome</keyword>
<name>A0A0C9MJ50_9FUNG</name>
<dbReference type="GO" id="GO:0042144">
    <property type="term" value="P:vacuole fusion, non-autophagic"/>
    <property type="evidence" value="ECO:0007669"/>
    <property type="project" value="TreeGrafter"/>
</dbReference>
<organism evidence="3">
    <name type="scientific">Mucor ambiguus</name>
    <dbReference type="NCBI Taxonomy" id="91626"/>
    <lineage>
        <taxon>Eukaryota</taxon>
        <taxon>Fungi</taxon>
        <taxon>Fungi incertae sedis</taxon>
        <taxon>Mucoromycota</taxon>
        <taxon>Mucoromycotina</taxon>
        <taxon>Mucoromycetes</taxon>
        <taxon>Mucorales</taxon>
        <taxon>Mucorineae</taxon>
        <taxon>Mucoraceae</taxon>
        <taxon>Mucor</taxon>
    </lineage>
</organism>
<dbReference type="Pfam" id="PF05922">
    <property type="entry name" value="Inhibitor_I9"/>
    <property type="match status" value="1"/>
</dbReference>
<evidence type="ECO:0000259" key="2">
    <source>
        <dbReference type="Pfam" id="PF05922"/>
    </source>
</evidence>
<comment type="similarity">
    <text evidence="1">Belongs to the protease inhibitor I9 family.</text>
</comment>
<evidence type="ECO:0000256" key="1">
    <source>
        <dbReference type="ARBA" id="ARBA00038069"/>
    </source>
</evidence>
<evidence type="ECO:0000313" key="3">
    <source>
        <dbReference type="EMBL" id="GAN07449.1"/>
    </source>
</evidence>
<dbReference type="AlphaFoldDB" id="A0A0C9MJ50"/>
<dbReference type="InterPro" id="IPR010259">
    <property type="entry name" value="S8pro/Inhibitor_I9"/>
</dbReference>
<dbReference type="PANTHER" id="PTHR28288:SF2">
    <property type="entry name" value="PROTEASE B INHIBITOR 2"/>
    <property type="match status" value="1"/>
</dbReference>
<proteinExistence type="inferred from homology"/>
<dbReference type="Proteomes" id="UP000053815">
    <property type="component" value="Unassembled WGS sequence"/>
</dbReference>